<protein>
    <submittedName>
        <fullName evidence="3">Uncharacterized protein</fullName>
    </submittedName>
</protein>
<proteinExistence type="predicted"/>
<dbReference type="EMBL" id="FN654290">
    <property type="protein sequence ID" value="CBY31040.1"/>
    <property type="molecule type" value="Genomic_DNA"/>
</dbReference>
<evidence type="ECO:0000313" key="3">
    <source>
        <dbReference type="EMBL" id="CBY31040.1"/>
    </source>
</evidence>
<keyword evidence="2" id="KW-0812">Transmembrane</keyword>
<dbReference type="Proteomes" id="UP000011014">
    <property type="component" value="Unassembled WGS sequence"/>
</dbReference>
<feature type="transmembrane region" description="Helical" evidence="2">
    <location>
        <begin position="569"/>
        <end position="594"/>
    </location>
</feature>
<feature type="compositionally biased region" description="Basic and acidic residues" evidence="1">
    <location>
        <begin position="622"/>
        <end position="636"/>
    </location>
</feature>
<sequence>MDIPSKSDKMRKLKFLSLFLTVQSLQEETHDSKCLDYSSEQTFGDLKYIASELKDCVELIVGDHDVITGVDQCTTTPTTRRSTPIVSDVICANPDSKECPNPPKGCTAPSSAIFATETCEYVCTDQNLECPNETDLKYPFGLKDNDVKTWCFKSSYSSCVLVENIKNDNNQERQSCNNKPCGFSEEDKYKLTFDENSFKNTYDTGDLTAAEDVFGCSESKSPSGCSCVYNNSSKTTMECSAESFTESCKENNCQVIDADNNKICYKGQPIMDYDSILCDVLDTDKQEENIFYCKRALKALLPCGNLEHDCGADLVGKYSCECKGYNTDIPCPSLPLVDEKCLIESIPPAQPMDECEKRACLDISFNEKDSCPEDDFAETLWQCYDDYEFVDIKNNTTTENFEAQKKYGTYKDLASCLTATCIDGNCLCDDSEEAKARDTCKDLYLSKKNLSPIEREESIDVDSTKIEFQCYSYNETLKAINDVNNDVTLPSECRELKPPTASQNAECPGLCNTKLLSFGFYDCQCDAKCSYDCGKSKYESVLNNPKPNDWDDSTNGNYYASYTCEKDNLVMIICTSIFVPLGVAGIAAGVYFFFFNESSEVAPVENDSELASTNSSDLNQTDGDKEETHSDIAKIN</sequence>
<feature type="region of interest" description="Disordered" evidence="1">
    <location>
        <begin position="605"/>
        <end position="636"/>
    </location>
</feature>
<keyword evidence="2" id="KW-1133">Transmembrane helix</keyword>
<accession>E4Y5Z0</accession>
<organism evidence="3">
    <name type="scientific">Oikopleura dioica</name>
    <name type="common">Tunicate</name>
    <dbReference type="NCBI Taxonomy" id="34765"/>
    <lineage>
        <taxon>Eukaryota</taxon>
        <taxon>Metazoa</taxon>
        <taxon>Chordata</taxon>
        <taxon>Tunicata</taxon>
        <taxon>Appendicularia</taxon>
        <taxon>Copelata</taxon>
        <taxon>Oikopleuridae</taxon>
        <taxon>Oikopleura</taxon>
    </lineage>
</organism>
<name>E4Y5Z0_OIKDI</name>
<evidence type="ECO:0000256" key="1">
    <source>
        <dbReference type="SAM" id="MobiDB-lite"/>
    </source>
</evidence>
<gene>
    <name evidence="3" type="ORF">GSOID_T00018991001</name>
</gene>
<reference evidence="3" key="1">
    <citation type="journal article" date="2010" name="Science">
        <title>Plasticity of animal genome architecture unmasked by rapid evolution of a pelagic tunicate.</title>
        <authorList>
            <person name="Denoeud F."/>
            <person name="Henriet S."/>
            <person name="Mungpakdee S."/>
            <person name="Aury J.M."/>
            <person name="Da Silva C."/>
            <person name="Brinkmann H."/>
            <person name="Mikhaleva J."/>
            <person name="Olsen L.C."/>
            <person name="Jubin C."/>
            <person name="Canestro C."/>
            <person name="Bouquet J.M."/>
            <person name="Danks G."/>
            <person name="Poulain J."/>
            <person name="Campsteijn C."/>
            <person name="Adamski M."/>
            <person name="Cross I."/>
            <person name="Yadetie F."/>
            <person name="Muffato M."/>
            <person name="Louis A."/>
            <person name="Butcher S."/>
            <person name="Tsagkogeorga G."/>
            <person name="Konrad A."/>
            <person name="Singh S."/>
            <person name="Jensen M.F."/>
            <person name="Cong E.H."/>
            <person name="Eikeseth-Otteraa H."/>
            <person name="Noel B."/>
            <person name="Anthouard V."/>
            <person name="Porcel B.M."/>
            <person name="Kachouri-Lafond R."/>
            <person name="Nishino A."/>
            <person name="Ugolini M."/>
            <person name="Chourrout P."/>
            <person name="Nishida H."/>
            <person name="Aasland R."/>
            <person name="Huzurbazar S."/>
            <person name="Westhof E."/>
            <person name="Delsuc F."/>
            <person name="Lehrach H."/>
            <person name="Reinhardt R."/>
            <person name="Weissenbach J."/>
            <person name="Roy S.W."/>
            <person name="Artiguenave F."/>
            <person name="Postlethwait J.H."/>
            <person name="Manak J.R."/>
            <person name="Thompson E.M."/>
            <person name="Jaillon O."/>
            <person name="Du Pasquier L."/>
            <person name="Boudinot P."/>
            <person name="Liberles D.A."/>
            <person name="Volff J.N."/>
            <person name="Philippe H."/>
            <person name="Lenhard B."/>
            <person name="Roest Crollius H."/>
            <person name="Wincker P."/>
            <person name="Chourrout D."/>
        </authorList>
    </citation>
    <scope>NUCLEOTIDE SEQUENCE [LARGE SCALE GENOMIC DNA]</scope>
</reference>
<dbReference type="AlphaFoldDB" id="E4Y5Z0"/>
<feature type="compositionally biased region" description="Polar residues" evidence="1">
    <location>
        <begin position="609"/>
        <end position="621"/>
    </location>
</feature>
<keyword evidence="2" id="KW-0472">Membrane</keyword>
<evidence type="ECO:0000256" key="2">
    <source>
        <dbReference type="SAM" id="Phobius"/>
    </source>
</evidence>